<keyword evidence="2" id="KW-0863">Zinc-finger</keyword>
<name>A0A8T0BHY6_SILME</name>
<dbReference type="InterPro" id="IPR051520">
    <property type="entry name" value="Elbow/Noc_ZnFinger"/>
</dbReference>
<evidence type="ECO:0000256" key="2">
    <source>
        <dbReference type="ARBA" id="ARBA00022771"/>
    </source>
</evidence>
<sequence length="306" mass="33130">MITAHSGHFLHPDSLQPLGSSAPLSHIELDTTKSPLALLAQTCSQIGKSDPFSSTDSGQLKISNISFKSKPAKKKDSETSFVTCVSRTQSATCRQFAVCSPKTYTKDEKNDSAHKSPCETPEKIIHGSSDKDNTRDASKRSSEVPEAFSSSPRLCFPSYSSLQPFPTSCLSFPPPVLPALKNKPETSWCGDPYCLGYRCTASLKSTLPLLCSSPSLPSSSMSAFTIFPHGFLHPHELQTCVFNKVSCGSSEPNLCSSLSSHRQSLRDPLGLSVRYHPYYKNTFPAPSIPSYNALHGVYGPGLHLAP</sequence>
<dbReference type="GO" id="GO:0005634">
    <property type="term" value="C:nucleus"/>
    <property type="evidence" value="ECO:0007669"/>
    <property type="project" value="TreeGrafter"/>
</dbReference>
<organism evidence="5 6">
    <name type="scientific">Silurus meridionalis</name>
    <name type="common">Southern catfish</name>
    <name type="synonym">Silurus soldatovi meridionalis</name>
    <dbReference type="NCBI Taxonomy" id="175797"/>
    <lineage>
        <taxon>Eukaryota</taxon>
        <taxon>Metazoa</taxon>
        <taxon>Chordata</taxon>
        <taxon>Craniata</taxon>
        <taxon>Vertebrata</taxon>
        <taxon>Euteleostomi</taxon>
        <taxon>Actinopterygii</taxon>
        <taxon>Neopterygii</taxon>
        <taxon>Teleostei</taxon>
        <taxon>Ostariophysi</taxon>
        <taxon>Siluriformes</taxon>
        <taxon>Siluridae</taxon>
        <taxon>Silurus</taxon>
    </lineage>
</organism>
<keyword evidence="1" id="KW-0479">Metal-binding</keyword>
<evidence type="ECO:0000256" key="3">
    <source>
        <dbReference type="ARBA" id="ARBA00022833"/>
    </source>
</evidence>
<gene>
    <name evidence="5" type="ORF">HF521_020999</name>
</gene>
<accession>A0A8T0BHY6</accession>
<feature type="compositionally biased region" description="Basic and acidic residues" evidence="4">
    <location>
        <begin position="105"/>
        <end position="143"/>
    </location>
</feature>
<protein>
    <recommendedName>
        <fullName evidence="7">Zinc finger protein 503</fullName>
    </recommendedName>
</protein>
<dbReference type="GO" id="GO:0045892">
    <property type="term" value="P:negative regulation of DNA-templated transcription"/>
    <property type="evidence" value="ECO:0007669"/>
    <property type="project" value="TreeGrafter"/>
</dbReference>
<feature type="region of interest" description="Disordered" evidence="4">
    <location>
        <begin position="105"/>
        <end position="151"/>
    </location>
</feature>
<evidence type="ECO:0008006" key="7">
    <source>
        <dbReference type="Google" id="ProtNLM"/>
    </source>
</evidence>
<evidence type="ECO:0000313" key="6">
    <source>
        <dbReference type="Proteomes" id="UP000606274"/>
    </source>
</evidence>
<dbReference type="AlphaFoldDB" id="A0A8T0BHY6"/>
<evidence type="ECO:0000256" key="4">
    <source>
        <dbReference type="SAM" id="MobiDB-lite"/>
    </source>
</evidence>
<keyword evidence="6" id="KW-1185">Reference proteome</keyword>
<comment type="caution">
    <text evidence="5">The sequence shown here is derived from an EMBL/GenBank/DDBJ whole genome shotgun (WGS) entry which is preliminary data.</text>
</comment>
<dbReference type="Proteomes" id="UP000606274">
    <property type="component" value="Unassembled WGS sequence"/>
</dbReference>
<evidence type="ECO:0000313" key="5">
    <source>
        <dbReference type="EMBL" id="KAF7705713.1"/>
    </source>
</evidence>
<dbReference type="EMBL" id="JABFDY010000007">
    <property type="protein sequence ID" value="KAF7705713.1"/>
    <property type="molecule type" value="Genomic_DNA"/>
</dbReference>
<evidence type="ECO:0000256" key="1">
    <source>
        <dbReference type="ARBA" id="ARBA00022723"/>
    </source>
</evidence>
<proteinExistence type="predicted"/>
<reference evidence="5" key="1">
    <citation type="submission" date="2020-08" db="EMBL/GenBank/DDBJ databases">
        <title>Chromosome-level assembly of Southern catfish (Silurus meridionalis) provides insights into visual adaptation to the nocturnal and benthic lifestyles.</title>
        <authorList>
            <person name="Zhang Y."/>
            <person name="Wang D."/>
            <person name="Peng Z."/>
        </authorList>
    </citation>
    <scope>NUCLEOTIDE SEQUENCE</scope>
    <source>
        <strain evidence="5">SWU-2019-XX</strain>
        <tissue evidence="5">Muscle</tissue>
    </source>
</reference>
<keyword evidence="3" id="KW-0862">Zinc</keyword>
<dbReference type="GO" id="GO:0008270">
    <property type="term" value="F:zinc ion binding"/>
    <property type="evidence" value="ECO:0007669"/>
    <property type="project" value="UniProtKB-KW"/>
</dbReference>
<dbReference type="PANTHER" id="PTHR12522">
    <property type="entry name" value="ZINC-FINGER PROTEIN NOLZ1-RELATED"/>
    <property type="match status" value="1"/>
</dbReference>
<dbReference type="PANTHER" id="PTHR12522:SF4">
    <property type="entry name" value="ZINC FINGER PROTEIN ELBOW"/>
    <property type="match status" value="1"/>
</dbReference>